<evidence type="ECO:0000313" key="1">
    <source>
        <dbReference type="EMBL" id="KAI5678180.1"/>
    </source>
</evidence>
<protein>
    <submittedName>
        <fullName evidence="1">Uncharacterized protein</fullName>
    </submittedName>
</protein>
<keyword evidence="2" id="KW-1185">Reference proteome</keyword>
<gene>
    <name evidence="1" type="ORF">M9H77_09130</name>
</gene>
<comment type="caution">
    <text evidence="1">The sequence shown here is derived from an EMBL/GenBank/DDBJ whole genome shotgun (WGS) entry which is preliminary data.</text>
</comment>
<organism evidence="1 2">
    <name type="scientific">Catharanthus roseus</name>
    <name type="common">Madagascar periwinkle</name>
    <name type="synonym">Vinca rosea</name>
    <dbReference type="NCBI Taxonomy" id="4058"/>
    <lineage>
        <taxon>Eukaryota</taxon>
        <taxon>Viridiplantae</taxon>
        <taxon>Streptophyta</taxon>
        <taxon>Embryophyta</taxon>
        <taxon>Tracheophyta</taxon>
        <taxon>Spermatophyta</taxon>
        <taxon>Magnoliopsida</taxon>
        <taxon>eudicotyledons</taxon>
        <taxon>Gunneridae</taxon>
        <taxon>Pentapetalae</taxon>
        <taxon>asterids</taxon>
        <taxon>lamiids</taxon>
        <taxon>Gentianales</taxon>
        <taxon>Apocynaceae</taxon>
        <taxon>Rauvolfioideae</taxon>
        <taxon>Vinceae</taxon>
        <taxon>Catharanthinae</taxon>
        <taxon>Catharanthus</taxon>
    </lineage>
</organism>
<sequence>MESPEELLQENVGFECVENLQCYCEDKEEPDTGKEHGRGSSLPKCTKGLHSVLQKPYSREMDTLCLKCRCNGNISEMVMPCVQSNPTELCQASPKLLRPACLMWLDRMGEDTLPNPELSQNPVSKPESLESCKVSITPRRLSSDLISVGCPIVYFHSYNPTWETAGYVTCKLEYPV</sequence>
<dbReference type="EMBL" id="CM044702">
    <property type="protein sequence ID" value="KAI5678180.1"/>
    <property type="molecule type" value="Genomic_DNA"/>
</dbReference>
<reference evidence="2" key="1">
    <citation type="journal article" date="2023" name="Nat. Plants">
        <title>Single-cell RNA sequencing provides a high-resolution roadmap for understanding the multicellular compartmentation of specialized metabolism.</title>
        <authorList>
            <person name="Sun S."/>
            <person name="Shen X."/>
            <person name="Li Y."/>
            <person name="Li Y."/>
            <person name="Wang S."/>
            <person name="Li R."/>
            <person name="Zhang H."/>
            <person name="Shen G."/>
            <person name="Guo B."/>
            <person name="Wei J."/>
            <person name="Xu J."/>
            <person name="St-Pierre B."/>
            <person name="Chen S."/>
            <person name="Sun C."/>
        </authorList>
    </citation>
    <scope>NUCLEOTIDE SEQUENCE [LARGE SCALE GENOMIC DNA]</scope>
</reference>
<dbReference type="Proteomes" id="UP001060085">
    <property type="component" value="Linkage Group LG02"/>
</dbReference>
<evidence type="ECO:0000313" key="2">
    <source>
        <dbReference type="Proteomes" id="UP001060085"/>
    </source>
</evidence>
<proteinExistence type="predicted"/>
<accession>A0ACC0BZW1</accession>
<name>A0ACC0BZW1_CATRO</name>